<dbReference type="EMBL" id="BAABAS010000020">
    <property type="protein sequence ID" value="GAA4238491.1"/>
    <property type="molecule type" value="Genomic_DNA"/>
</dbReference>
<keyword evidence="3" id="KW-1185">Reference proteome</keyword>
<comment type="caution">
    <text evidence="2">The sequence shown here is derived from an EMBL/GenBank/DDBJ whole genome shotgun (WGS) entry which is preliminary data.</text>
</comment>
<feature type="compositionally biased region" description="Low complexity" evidence="1">
    <location>
        <begin position="41"/>
        <end position="52"/>
    </location>
</feature>
<evidence type="ECO:0000313" key="3">
    <source>
        <dbReference type="Proteomes" id="UP001501710"/>
    </source>
</evidence>
<gene>
    <name evidence="2" type="ORF">GCM10022254_54670</name>
</gene>
<name>A0ABP8CF25_9ACTN</name>
<proteinExistence type="predicted"/>
<sequence length="254" mass="27173">MKGNMVFHYRRPSGRAQVSGAALALVLACTVGCLPEQDGEAAAPSKTPTASADPRSNGVAKLSPGEIVSRTRKAAESASYLRMRAQVTDQGQKYKLDFRFAGKTKATGWFTQGSQRVEITRLGRTIYLSGNKAFWKSAGGSSAVRLLSGKHVKTTATNSDFKEIAAFTNRTALLTDVLKSTKGWKKGKPGNIRGVPTVVLYNGRGDTLEVAAQGAPYPLLLGGTLGDRLEYLEFGKPVRIQRPKGPVIDVDAMG</sequence>
<evidence type="ECO:0000256" key="1">
    <source>
        <dbReference type="SAM" id="MobiDB-lite"/>
    </source>
</evidence>
<evidence type="ECO:0000313" key="2">
    <source>
        <dbReference type="EMBL" id="GAA4238491.1"/>
    </source>
</evidence>
<organism evidence="2 3">
    <name type="scientific">Actinomadura meridiana</name>
    <dbReference type="NCBI Taxonomy" id="559626"/>
    <lineage>
        <taxon>Bacteria</taxon>
        <taxon>Bacillati</taxon>
        <taxon>Actinomycetota</taxon>
        <taxon>Actinomycetes</taxon>
        <taxon>Streptosporangiales</taxon>
        <taxon>Thermomonosporaceae</taxon>
        <taxon>Actinomadura</taxon>
    </lineage>
</organism>
<protein>
    <recommendedName>
        <fullName evidence="4">Lipoprotein</fullName>
    </recommendedName>
</protein>
<accession>A0ABP8CF25</accession>
<dbReference type="Proteomes" id="UP001501710">
    <property type="component" value="Unassembled WGS sequence"/>
</dbReference>
<feature type="region of interest" description="Disordered" evidence="1">
    <location>
        <begin position="38"/>
        <end position="66"/>
    </location>
</feature>
<dbReference type="PROSITE" id="PS51257">
    <property type="entry name" value="PROKAR_LIPOPROTEIN"/>
    <property type="match status" value="1"/>
</dbReference>
<reference evidence="3" key="1">
    <citation type="journal article" date="2019" name="Int. J. Syst. Evol. Microbiol.">
        <title>The Global Catalogue of Microorganisms (GCM) 10K type strain sequencing project: providing services to taxonomists for standard genome sequencing and annotation.</title>
        <authorList>
            <consortium name="The Broad Institute Genomics Platform"/>
            <consortium name="The Broad Institute Genome Sequencing Center for Infectious Disease"/>
            <person name="Wu L."/>
            <person name="Ma J."/>
        </authorList>
    </citation>
    <scope>NUCLEOTIDE SEQUENCE [LARGE SCALE GENOMIC DNA]</scope>
    <source>
        <strain evidence="3">JCM 17440</strain>
    </source>
</reference>
<evidence type="ECO:0008006" key="4">
    <source>
        <dbReference type="Google" id="ProtNLM"/>
    </source>
</evidence>